<reference evidence="1" key="1">
    <citation type="submission" date="2023-04" db="EMBL/GenBank/DDBJ databases">
        <authorList>
            <person name="Vijverberg K."/>
            <person name="Xiong W."/>
            <person name="Schranz E."/>
        </authorList>
    </citation>
    <scope>NUCLEOTIDE SEQUENCE</scope>
</reference>
<dbReference type="AlphaFoldDB" id="A0AA36E7C7"/>
<gene>
    <name evidence="1" type="ORF">LSALG_LOCUS25305</name>
</gene>
<sequence>MMEKVPLNNAIIRAYQNLPMSGFHEIPFDLKKIIELVKKPKSPPPVFEDDSEEPTYSDVQGEDIIRNDEDDISTNTVVPIVSEPSTVETSSKVSTPQSLSIPLELDIFKNIINEPFLNISQTPPPPIFPTSTSLMTTSILISCIPPLPKISLVNTSQPHISIPLLTPIFIKSIMNPMTTSTTTPPEGRTFKSYKEENRSSNITGNTYDMESNDNIGVTTGNISSSVPNSNADEDVMLWMI</sequence>
<dbReference type="Proteomes" id="UP001177003">
    <property type="component" value="Chromosome 5"/>
</dbReference>
<name>A0AA36E7C7_LACSI</name>
<protein>
    <submittedName>
        <fullName evidence="1">Uncharacterized protein</fullName>
    </submittedName>
</protein>
<evidence type="ECO:0000313" key="1">
    <source>
        <dbReference type="EMBL" id="CAI9285851.1"/>
    </source>
</evidence>
<keyword evidence="2" id="KW-1185">Reference proteome</keyword>
<proteinExistence type="predicted"/>
<accession>A0AA36E7C7</accession>
<dbReference type="EMBL" id="OX465081">
    <property type="protein sequence ID" value="CAI9285851.1"/>
    <property type="molecule type" value="Genomic_DNA"/>
</dbReference>
<organism evidence="1 2">
    <name type="scientific">Lactuca saligna</name>
    <name type="common">Willowleaf lettuce</name>
    <dbReference type="NCBI Taxonomy" id="75948"/>
    <lineage>
        <taxon>Eukaryota</taxon>
        <taxon>Viridiplantae</taxon>
        <taxon>Streptophyta</taxon>
        <taxon>Embryophyta</taxon>
        <taxon>Tracheophyta</taxon>
        <taxon>Spermatophyta</taxon>
        <taxon>Magnoliopsida</taxon>
        <taxon>eudicotyledons</taxon>
        <taxon>Gunneridae</taxon>
        <taxon>Pentapetalae</taxon>
        <taxon>asterids</taxon>
        <taxon>campanulids</taxon>
        <taxon>Asterales</taxon>
        <taxon>Asteraceae</taxon>
        <taxon>Cichorioideae</taxon>
        <taxon>Cichorieae</taxon>
        <taxon>Lactucinae</taxon>
        <taxon>Lactuca</taxon>
    </lineage>
</organism>
<evidence type="ECO:0000313" key="2">
    <source>
        <dbReference type="Proteomes" id="UP001177003"/>
    </source>
</evidence>